<dbReference type="InterPro" id="IPR055355">
    <property type="entry name" value="ZP-C"/>
</dbReference>
<keyword evidence="2" id="KW-0732">Signal</keyword>
<organism evidence="4 5">
    <name type="scientific">Amphilophus citrinellus</name>
    <name type="common">Midas cichlid</name>
    <name type="synonym">Cichlasoma citrinellum</name>
    <dbReference type="NCBI Taxonomy" id="61819"/>
    <lineage>
        <taxon>Eukaryota</taxon>
        <taxon>Metazoa</taxon>
        <taxon>Chordata</taxon>
        <taxon>Craniata</taxon>
        <taxon>Vertebrata</taxon>
        <taxon>Euteleostomi</taxon>
        <taxon>Actinopterygii</taxon>
        <taxon>Neopterygii</taxon>
        <taxon>Teleostei</taxon>
        <taxon>Neoteleostei</taxon>
        <taxon>Acanthomorphata</taxon>
        <taxon>Ovalentaria</taxon>
        <taxon>Cichlomorphae</taxon>
        <taxon>Cichliformes</taxon>
        <taxon>Cichlidae</taxon>
        <taxon>New World cichlids</taxon>
        <taxon>Cichlasomatinae</taxon>
        <taxon>Heroini</taxon>
        <taxon>Amphilophus</taxon>
    </lineage>
</organism>
<comment type="domain">
    <text evidence="2">The ZP domain is involved in the polymerization of the ZP proteins to form the zona pellucida.</text>
</comment>
<dbReference type="GO" id="GO:0005886">
    <property type="term" value="C:plasma membrane"/>
    <property type="evidence" value="ECO:0007669"/>
    <property type="project" value="UniProtKB-SubCell"/>
</dbReference>
<dbReference type="GeneTree" id="ENSGT01030000234567"/>
<evidence type="ECO:0000256" key="1">
    <source>
        <dbReference type="ARBA" id="ARBA00023157"/>
    </source>
</evidence>
<comment type="PTM">
    <text evidence="2">Proteolytically cleaved before the transmembrane segment to yield the secreted ectodomain incorporated in the zona pellucida.</text>
</comment>
<dbReference type="PROSITE" id="PS51034">
    <property type="entry name" value="ZP_2"/>
    <property type="match status" value="1"/>
</dbReference>
<dbReference type="GO" id="GO:0035803">
    <property type="term" value="P:egg coat formation"/>
    <property type="evidence" value="ECO:0007669"/>
    <property type="project" value="UniProtKB-UniRule"/>
</dbReference>
<keyword evidence="2" id="KW-0964">Secreted</keyword>
<evidence type="ECO:0000313" key="4">
    <source>
        <dbReference type="Ensembl" id="ENSACIP00000028462.1"/>
    </source>
</evidence>
<dbReference type="Ensembl" id="ENSACIT00000029216.1">
    <property type="protein sequence ID" value="ENSACIP00000028462.1"/>
    <property type="gene ID" value="ENSACIG00000022043.1"/>
</dbReference>
<reference evidence="4" key="2">
    <citation type="submission" date="2025-09" db="UniProtKB">
        <authorList>
            <consortium name="Ensembl"/>
        </authorList>
    </citation>
    <scope>IDENTIFICATION</scope>
</reference>
<keyword evidence="2" id="KW-0472">Membrane</keyword>
<comment type="subcellular location">
    <subcellularLocation>
        <location evidence="2">Zona pellucida</location>
    </subcellularLocation>
    <subcellularLocation>
        <location evidence="2">Cell membrane</location>
        <topology evidence="2">Single-pass type I membrane protein</topology>
    </subcellularLocation>
</comment>
<sequence>KKKNNNNVGPPESHGLEIQCGENRMRITVERQFFRDRRIPFKPEHLRPGCGTESRVHRKWLVYSTQLFLFPAVLPSSVGIKIVRGDMIVIPVECHYHGKQKVSGEPLSPTWVPVTSTISVFGLLHFSLHIMADGCSFLRSSSVYQQGEAVFWEARVEAPEHSPLTVYVDSCVATLKPDPVSVPSYKFIAKHGPVLTSDLRGKVEYNNGHVNFIFISASHLKHKADKTVGPVHTLQPFH</sequence>
<dbReference type="PANTHER" id="PTHR11576">
    <property type="entry name" value="ZONA PELLUCIDA SPERM-BINDING PROTEIN 3"/>
    <property type="match status" value="1"/>
</dbReference>
<dbReference type="Gene3D" id="2.60.40.3210">
    <property type="entry name" value="Zona pellucida, ZP-N domain"/>
    <property type="match status" value="1"/>
</dbReference>
<dbReference type="GO" id="GO:2000344">
    <property type="term" value="P:positive regulation of acrosome reaction"/>
    <property type="evidence" value="ECO:0007669"/>
    <property type="project" value="UniProtKB-UniRule"/>
</dbReference>
<accession>A0A3Q0T0P3</accession>
<dbReference type="SMART" id="SM00241">
    <property type="entry name" value="ZP"/>
    <property type="match status" value="1"/>
</dbReference>
<dbReference type="Gene3D" id="2.60.40.4100">
    <property type="entry name" value="Zona pellucida, ZP-C domain"/>
    <property type="match status" value="1"/>
</dbReference>
<dbReference type="GO" id="GO:0032190">
    <property type="term" value="F:acrosin binding"/>
    <property type="evidence" value="ECO:0007669"/>
    <property type="project" value="TreeGrafter"/>
</dbReference>
<keyword evidence="2" id="KW-1003">Cell membrane</keyword>
<dbReference type="AlphaFoldDB" id="A0A3Q0T0P3"/>
<dbReference type="STRING" id="61819.ENSACIP00000028462"/>
<dbReference type="GO" id="GO:0035805">
    <property type="term" value="C:egg coat"/>
    <property type="evidence" value="ECO:0007669"/>
    <property type="project" value="UniProtKB-SubCell"/>
</dbReference>
<evidence type="ECO:0000259" key="3">
    <source>
        <dbReference type="PROSITE" id="PS51034"/>
    </source>
</evidence>
<dbReference type="PANTHER" id="PTHR11576:SF2">
    <property type="entry name" value="ZONA PELLUCIDA SPERM-BINDING PROTEIN 3"/>
    <property type="match status" value="1"/>
</dbReference>
<dbReference type="Pfam" id="PF00100">
    <property type="entry name" value="Zona_pellucida"/>
    <property type="match status" value="1"/>
</dbReference>
<evidence type="ECO:0000256" key="2">
    <source>
        <dbReference type="RuleBase" id="RU367066"/>
    </source>
</evidence>
<comment type="function">
    <text evidence="2">Component of the zona pellucida, an extracellular matrix surrounding oocytes which mediates sperm binding, induction of the acrosome reaction and prevents post-fertilization polyspermy. The zona pellucida is composed of 3 to 4 glycoproteins, ZP1, ZP2, ZP3, and ZP4. ZP3 is essential for sperm binding and zona matrix formation.</text>
</comment>
<keyword evidence="1 2" id="KW-1015">Disulfide bond</keyword>
<dbReference type="GO" id="GO:0007339">
    <property type="term" value="P:binding of sperm to zona pellucida"/>
    <property type="evidence" value="ECO:0007669"/>
    <property type="project" value="UniProtKB-UniRule"/>
</dbReference>
<evidence type="ECO:0000313" key="5">
    <source>
        <dbReference type="Proteomes" id="UP000261340"/>
    </source>
</evidence>
<proteinExistence type="inferred from homology"/>
<keyword evidence="2" id="KW-0272">Extracellular matrix</keyword>
<comment type="similarity">
    <text evidence="2">Belongs to the ZP domain family. ZPC subfamily.</text>
</comment>
<keyword evidence="5" id="KW-1185">Reference proteome</keyword>
<reference evidence="4" key="1">
    <citation type="submission" date="2025-08" db="UniProtKB">
        <authorList>
            <consortium name="Ensembl"/>
        </authorList>
    </citation>
    <scope>IDENTIFICATION</scope>
</reference>
<feature type="domain" description="ZP" evidence="3">
    <location>
        <begin position="1"/>
        <end position="238"/>
    </location>
</feature>
<dbReference type="InterPro" id="IPR042235">
    <property type="entry name" value="ZP-C_dom"/>
</dbReference>
<keyword evidence="2" id="KW-0165">Cleavage on pair of basic residues</keyword>
<dbReference type="GO" id="GO:0035804">
    <property type="term" value="F:structural constituent of egg coat"/>
    <property type="evidence" value="ECO:0007669"/>
    <property type="project" value="UniProtKB-UniRule"/>
</dbReference>
<dbReference type="Proteomes" id="UP000261340">
    <property type="component" value="Unplaced"/>
</dbReference>
<name>A0A3Q0T0P3_AMPCI</name>
<protein>
    <recommendedName>
        <fullName evidence="2">Zona pellucida sperm-binding protein 3</fullName>
    </recommendedName>
</protein>
<dbReference type="InterPro" id="IPR001507">
    <property type="entry name" value="ZP_dom"/>
</dbReference>